<protein>
    <submittedName>
        <fullName evidence="1">Alpha-D-ribose 1-methylphosphonate 5-triphosphate diphosphatase</fullName>
    </submittedName>
</protein>
<dbReference type="EMBL" id="VFPA01000001">
    <property type="protein sequence ID" value="TQM14060.1"/>
    <property type="molecule type" value="Genomic_DNA"/>
</dbReference>
<dbReference type="Proteomes" id="UP000315677">
    <property type="component" value="Unassembled WGS sequence"/>
</dbReference>
<accession>A0A543DXJ4</accession>
<dbReference type="InterPro" id="IPR012696">
    <property type="entry name" value="PhnM"/>
</dbReference>
<dbReference type="InterPro" id="IPR032466">
    <property type="entry name" value="Metal_Hydrolase"/>
</dbReference>
<reference evidence="1 2" key="1">
    <citation type="submission" date="2019-06" db="EMBL/GenBank/DDBJ databases">
        <title>Sequencing the genomes of 1000 actinobacteria strains.</title>
        <authorList>
            <person name="Klenk H.-P."/>
        </authorList>
    </citation>
    <scope>NUCLEOTIDE SEQUENCE [LARGE SCALE GENOMIC DNA]</scope>
    <source>
        <strain evidence="1 2">DSM 45301</strain>
    </source>
</reference>
<dbReference type="PIRSF" id="PIRSF038971">
    <property type="entry name" value="PhnM"/>
    <property type="match status" value="1"/>
</dbReference>
<gene>
    <name evidence="1" type="ORF">FB558_0818</name>
</gene>
<dbReference type="SUPFAM" id="SSF51556">
    <property type="entry name" value="Metallo-dependent hydrolases"/>
    <property type="match status" value="1"/>
</dbReference>
<proteinExistence type="predicted"/>
<evidence type="ECO:0000313" key="1">
    <source>
        <dbReference type="EMBL" id="TQM14060.1"/>
    </source>
</evidence>
<evidence type="ECO:0000313" key="2">
    <source>
        <dbReference type="Proteomes" id="UP000315677"/>
    </source>
</evidence>
<dbReference type="GO" id="GO:0019700">
    <property type="term" value="P:organic phosphonate catabolic process"/>
    <property type="evidence" value="ECO:0007669"/>
    <property type="project" value="InterPro"/>
</dbReference>
<dbReference type="AlphaFoldDB" id="A0A543DXJ4"/>
<organism evidence="1 2">
    <name type="scientific">Pseudonocardia kunmingensis</name>
    <dbReference type="NCBI Taxonomy" id="630975"/>
    <lineage>
        <taxon>Bacteria</taxon>
        <taxon>Bacillati</taxon>
        <taxon>Actinomycetota</taxon>
        <taxon>Actinomycetes</taxon>
        <taxon>Pseudonocardiales</taxon>
        <taxon>Pseudonocardiaceae</taxon>
        <taxon>Pseudonocardia</taxon>
    </lineage>
</organism>
<dbReference type="RefSeq" id="WP_211366071.1">
    <property type="nucleotide sequence ID" value="NZ_VFPA01000001.1"/>
</dbReference>
<keyword evidence="2" id="KW-1185">Reference proteome</keyword>
<sequence>MTATAMTATATTATATTGTTVHDVTLVPGGGRDPIAGATVDLDADGTVVAIRDGDPARSDGRFLVPAAVDLHLDNLAERRRPRATVRLDQAAVIAVLDAECAAAGIGTVCIAARCEDAPGKGVVVEDAVELARVLEDLAPHLACDWRIHARVEVTDDRALGALASILEISSRVAIISVMEHSAERSRFASREEHRAFYAADWGVSLDEVDRILEAKAAGGTDRESRRAEVARLSRAAGIVLASHDDRSPSDVDAAHALGATVAEFPLTIDAALHARRRGMATVLGAPNAIRGRSTSPGNVLVADAVAAGACDVLCCDYLPFALQAAPHALARAGVVGLGDAVDLVSTAPAAALGLPSPAIEVGRPLTAALGTVSGTTFIGTGLWRAGRRTFRRDSGAPTARERTPMTT</sequence>
<dbReference type="NCBIfam" id="NF011990">
    <property type="entry name" value="PRK15446.2-6"/>
    <property type="match status" value="1"/>
</dbReference>
<name>A0A543DXJ4_9PSEU</name>
<comment type="caution">
    <text evidence="1">The sequence shown here is derived from an EMBL/GenBank/DDBJ whole genome shotgun (WGS) entry which is preliminary data.</text>
</comment>